<dbReference type="EMBL" id="BLXT01003971">
    <property type="protein sequence ID" value="GFO08554.1"/>
    <property type="molecule type" value="Genomic_DNA"/>
</dbReference>
<sequence length="253" mass="27337">MSQPTGSLSSLLKYRFVKKPIAKLSHSDAQNQTLAHEDSTASVDSQATIPYNSQDLTDSQSTQPYSHYQQSQGQNSNHDSQDTLPPSQVDPSNDCTGSASNPGQASSVPGSPIFASKTSSSANRVVIMNPSSGTDSSNTPITSPPPGPWISKETGNVNHTVTNGDIAKFKRVMRPETDSDEDSPKKAPLSNFERLKQMFPNGSENRMRAALIVHPNNFQEAVKFVQNDYAPSTSGEAETILVSVAMFKKCFLQ</sequence>
<gene>
    <name evidence="2" type="ORF">PoB_003505900</name>
</gene>
<feature type="compositionally biased region" description="Polar residues" evidence="1">
    <location>
        <begin position="116"/>
        <end position="141"/>
    </location>
</feature>
<protein>
    <submittedName>
        <fullName evidence="2">Uncharacterized protein</fullName>
    </submittedName>
</protein>
<evidence type="ECO:0000313" key="3">
    <source>
        <dbReference type="Proteomes" id="UP000735302"/>
    </source>
</evidence>
<evidence type="ECO:0000256" key="1">
    <source>
        <dbReference type="SAM" id="MobiDB-lite"/>
    </source>
</evidence>
<name>A0AAV4ALD2_9GAST</name>
<feature type="compositionally biased region" description="Polar residues" evidence="1">
    <location>
        <begin position="27"/>
        <end position="109"/>
    </location>
</feature>
<comment type="caution">
    <text evidence="2">The sequence shown here is derived from an EMBL/GenBank/DDBJ whole genome shotgun (WGS) entry which is preliminary data.</text>
</comment>
<dbReference type="AlphaFoldDB" id="A0AAV4ALD2"/>
<keyword evidence="3" id="KW-1185">Reference proteome</keyword>
<reference evidence="2 3" key="1">
    <citation type="journal article" date="2021" name="Elife">
        <title>Chloroplast acquisition without the gene transfer in kleptoplastic sea slugs, Plakobranchus ocellatus.</title>
        <authorList>
            <person name="Maeda T."/>
            <person name="Takahashi S."/>
            <person name="Yoshida T."/>
            <person name="Shimamura S."/>
            <person name="Takaki Y."/>
            <person name="Nagai Y."/>
            <person name="Toyoda A."/>
            <person name="Suzuki Y."/>
            <person name="Arimoto A."/>
            <person name="Ishii H."/>
            <person name="Satoh N."/>
            <person name="Nishiyama T."/>
            <person name="Hasebe M."/>
            <person name="Maruyama T."/>
            <person name="Minagawa J."/>
            <person name="Obokata J."/>
            <person name="Shigenobu S."/>
        </authorList>
    </citation>
    <scope>NUCLEOTIDE SEQUENCE [LARGE SCALE GENOMIC DNA]</scope>
</reference>
<organism evidence="2 3">
    <name type="scientific">Plakobranchus ocellatus</name>
    <dbReference type="NCBI Taxonomy" id="259542"/>
    <lineage>
        <taxon>Eukaryota</taxon>
        <taxon>Metazoa</taxon>
        <taxon>Spiralia</taxon>
        <taxon>Lophotrochozoa</taxon>
        <taxon>Mollusca</taxon>
        <taxon>Gastropoda</taxon>
        <taxon>Heterobranchia</taxon>
        <taxon>Euthyneura</taxon>
        <taxon>Panpulmonata</taxon>
        <taxon>Sacoglossa</taxon>
        <taxon>Placobranchoidea</taxon>
        <taxon>Plakobranchidae</taxon>
        <taxon>Plakobranchus</taxon>
    </lineage>
</organism>
<proteinExistence type="predicted"/>
<feature type="region of interest" description="Disordered" evidence="1">
    <location>
        <begin position="26"/>
        <end position="156"/>
    </location>
</feature>
<accession>A0AAV4ALD2</accession>
<dbReference type="Proteomes" id="UP000735302">
    <property type="component" value="Unassembled WGS sequence"/>
</dbReference>
<evidence type="ECO:0000313" key="2">
    <source>
        <dbReference type="EMBL" id="GFO08554.1"/>
    </source>
</evidence>